<feature type="non-terminal residue" evidence="1">
    <location>
        <position position="131"/>
    </location>
</feature>
<organism evidence="1 2">
    <name type="scientific">Dentiscutata heterogama</name>
    <dbReference type="NCBI Taxonomy" id="1316150"/>
    <lineage>
        <taxon>Eukaryota</taxon>
        <taxon>Fungi</taxon>
        <taxon>Fungi incertae sedis</taxon>
        <taxon>Mucoromycota</taxon>
        <taxon>Glomeromycotina</taxon>
        <taxon>Glomeromycetes</taxon>
        <taxon>Diversisporales</taxon>
        <taxon>Gigasporaceae</taxon>
        <taxon>Dentiscutata</taxon>
    </lineage>
</organism>
<protein>
    <submittedName>
        <fullName evidence="1">7328_t:CDS:1</fullName>
    </submittedName>
</protein>
<sequence>MSIISTLLFHQKKNVLEAINFIRGVWNSITQQTIQNCWKKTETAINISGLATYINDNEIVPTEEFLDDKQIIDLATQSAEFDSSSGDEELVLISHKEGLNTLTTFIDYFKQQADAEFKVENLHTLKKYNNI</sequence>
<comment type="caution">
    <text evidence="1">The sequence shown here is derived from an EMBL/GenBank/DDBJ whole genome shotgun (WGS) entry which is preliminary data.</text>
</comment>
<gene>
    <name evidence="1" type="ORF">DHETER_LOCUS668</name>
</gene>
<dbReference type="Proteomes" id="UP000789702">
    <property type="component" value="Unassembled WGS sequence"/>
</dbReference>
<evidence type="ECO:0000313" key="1">
    <source>
        <dbReference type="EMBL" id="CAG8447739.1"/>
    </source>
</evidence>
<name>A0ACA9K297_9GLOM</name>
<evidence type="ECO:0000313" key="2">
    <source>
        <dbReference type="Proteomes" id="UP000789702"/>
    </source>
</evidence>
<accession>A0ACA9K297</accession>
<keyword evidence="2" id="KW-1185">Reference proteome</keyword>
<dbReference type="EMBL" id="CAJVPU010000344">
    <property type="protein sequence ID" value="CAG8447739.1"/>
    <property type="molecule type" value="Genomic_DNA"/>
</dbReference>
<proteinExistence type="predicted"/>
<reference evidence="1" key="1">
    <citation type="submission" date="2021-06" db="EMBL/GenBank/DDBJ databases">
        <authorList>
            <person name="Kallberg Y."/>
            <person name="Tangrot J."/>
            <person name="Rosling A."/>
        </authorList>
    </citation>
    <scope>NUCLEOTIDE SEQUENCE</scope>
    <source>
        <strain evidence="1">IL203A</strain>
    </source>
</reference>